<evidence type="ECO:0000313" key="5">
    <source>
        <dbReference type="EMBL" id="CAB9516350.1"/>
    </source>
</evidence>
<dbReference type="GO" id="GO:0033612">
    <property type="term" value="F:receptor serine/threonine kinase binding"/>
    <property type="evidence" value="ECO:0007669"/>
    <property type="project" value="TreeGrafter"/>
</dbReference>
<organism evidence="5 6">
    <name type="scientific">Seminavis robusta</name>
    <dbReference type="NCBI Taxonomy" id="568900"/>
    <lineage>
        <taxon>Eukaryota</taxon>
        <taxon>Sar</taxon>
        <taxon>Stramenopiles</taxon>
        <taxon>Ochrophyta</taxon>
        <taxon>Bacillariophyta</taxon>
        <taxon>Bacillariophyceae</taxon>
        <taxon>Bacillariophycidae</taxon>
        <taxon>Naviculales</taxon>
        <taxon>Naviculaceae</taxon>
        <taxon>Seminavis</taxon>
    </lineage>
</organism>
<name>A0A9N8ED55_9STRA</name>
<proteinExistence type="predicted"/>
<dbReference type="PANTHER" id="PTHR48056">
    <property type="entry name" value="LRR RECEPTOR-LIKE SERINE/THREONINE-PROTEIN KINASE-RELATED"/>
    <property type="match status" value="1"/>
</dbReference>
<accession>A0A9N8ED55</accession>
<keyword evidence="6" id="KW-1185">Reference proteome</keyword>
<dbReference type="PANTHER" id="PTHR48056:SF37">
    <property type="entry name" value="PROTEIN KINASE DOMAIN-CONTAINING PROTEIN"/>
    <property type="match status" value="1"/>
</dbReference>
<feature type="compositionally biased region" description="Polar residues" evidence="3">
    <location>
        <begin position="66"/>
        <end position="78"/>
    </location>
</feature>
<protein>
    <submittedName>
        <fullName evidence="5">Leucine Rich Repeat</fullName>
    </submittedName>
</protein>
<evidence type="ECO:0000256" key="4">
    <source>
        <dbReference type="SAM" id="Phobius"/>
    </source>
</evidence>
<dbReference type="EMBL" id="CAICTM010000775">
    <property type="protein sequence ID" value="CAB9516350.1"/>
    <property type="molecule type" value="Genomic_DNA"/>
</dbReference>
<keyword evidence="4" id="KW-0812">Transmembrane</keyword>
<dbReference type="AlphaFoldDB" id="A0A9N8ED55"/>
<feature type="compositionally biased region" description="Basic and acidic residues" evidence="3">
    <location>
        <begin position="125"/>
        <end position="134"/>
    </location>
</feature>
<keyword evidence="4" id="KW-0472">Membrane</keyword>
<feature type="region of interest" description="Disordered" evidence="3">
    <location>
        <begin position="174"/>
        <end position="197"/>
    </location>
</feature>
<evidence type="ECO:0000313" key="6">
    <source>
        <dbReference type="Proteomes" id="UP001153069"/>
    </source>
</evidence>
<dbReference type="Gene3D" id="3.80.10.10">
    <property type="entry name" value="Ribonuclease Inhibitor"/>
    <property type="match status" value="1"/>
</dbReference>
<keyword evidence="4" id="KW-1133">Transmembrane helix</keyword>
<dbReference type="InterPro" id="IPR050647">
    <property type="entry name" value="Plant_LRR-RLKs"/>
</dbReference>
<keyword evidence="2" id="KW-0677">Repeat</keyword>
<feature type="compositionally biased region" description="Polar residues" evidence="3">
    <location>
        <begin position="42"/>
        <end position="52"/>
    </location>
</feature>
<feature type="region of interest" description="Disordered" evidence="3">
    <location>
        <begin position="17"/>
        <end position="138"/>
    </location>
</feature>
<dbReference type="InterPro" id="IPR032675">
    <property type="entry name" value="LRR_dom_sf"/>
</dbReference>
<feature type="transmembrane region" description="Helical" evidence="4">
    <location>
        <begin position="146"/>
        <end position="167"/>
    </location>
</feature>
<sequence length="463" mass="52098">MNEADMIRCDQKLQQGYHGTDFDNFMKMPEQKLQPEYHATNLHPNSQPSQGGATEVEPGAYALAPTPSNDNDNDAQVLSISSEETSHDSEEEPTPPDQESSGLAVAREVQNDDPEDPRSLPQAEEYNKNREFQKRNAQTQESNKLIALYLGFGLCLVILIVLLVVLLGRKAGDGNEATPAMENVEPSKEHSSMDSTMAPSLSPVFEQLLGYFPNYTIQGMEDPESPQCKSLDWLLDDPDLMEYVDLEWRVKQRFALVALFHSTNGFNWTYNDNWLSYSHHECFWYASGSIPFELPGSGDNYFRGEYQNPCHLPINDTIANGTMEATNLIVEDPTQGAYKQLWLHMNGLEGQLPEEIYWLTNLKTKSLFLNTLDEPISSQIGHLQDLEAAIFSFTDVTGTLPTEIGMLSDNLAFFLSEQMQLSGTLPTEIGMLSRVDTLLMDSNHFLGTIPTELFQLSNLQWLY</sequence>
<dbReference type="OrthoDB" id="46789at2759"/>
<evidence type="ECO:0000256" key="2">
    <source>
        <dbReference type="ARBA" id="ARBA00022737"/>
    </source>
</evidence>
<dbReference type="SUPFAM" id="SSF52058">
    <property type="entry name" value="L domain-like"/>
    <property type="match status" value="1"/>
</dbReference>
<comment type="caution">
    <text evidence="5">The sequence shown here is derived from an EMBL/GenBank/DDBJ whole genome shotgun (WGS) entry which is preliminary data.</text>
</comment>
<evidence type="ECO:0000256" key="3">
    <source>
        <dbReference type="SAM" id="MobiDB-lite"/>
    </source>
</evidence>
<evidence type="ECO:0000256" key="1">
    <source>
        <dbReference type="ARBA" id="ARBA00022614"/>
    </source>
</evidence>
<dbReference type="Proteomes" id="UP001153069">
    <property type="component" value="Unassembled WGS sequence"/>
</dbReference>
<gene>
    <name evidence="5" type="ORF">SEMRO_776_G200960.1</name>
</gene>
<reference evidence="5" key="1">
    <citation type="submission" date="2020-06" db="EMBL/GenBank/DDBJ databases">
        <authorList>
            <consortium name="Plant Systems Biology data submission"/>
        </authorList>
    </citation>
    <scope>NUCLEOTIDE SEQUENCE</scope>
    <source>
        <strain evidence="5">D6</strain>
    </source>
</reference>
<keyword evidence="1" id="KW-0433">Leucine-rich repeat</keyword>